<feature type="transmembrane region" description="Helical" evidence="5">
    <location>
        <begin position="360"/>
        <end position="379"/>
    </location>
</feature>
<dbReference type="PANTHER" id="PTHR23507:SF37">
    <property type="entry name" value="GH08173P"/>
    <property type="match status" value="1"/>
</dbReference>
<feature type="transmembrane region" description="Helical" evidence="5">
    <location>
        <begin position="385"/>
        <end position="406"/>
    </location>
</feature>
<reference evidence="6 7" key="1">
    <citation type="journal article" date="2010" name="Science">
        <title>Genomic comparison of the ants Camponotus floridanus and Harpegnathos saltator.</title>
        <authorList>
            <person name="Bonasio R."/>
            <person name="Zhang G."/>
            <person name="Ye C."/>
            <person name="Mutti N.S."/>
            <person name="Fang X."/>
            <person name="Qin N."/>
            <person name="Donahue G."/>
            <person name="Yang P."/>
            <person name="Li Q."/>
            <person name="Li C."/>
            <person name="Zhang P."/>
            <person name="Huang Z."/>
            <person name="Berger S.L."/>
            <person name="Reinberg D."/>
            <person name="Wang J."/>
            <person name="Liebig J."/>
        </authorList>
    </citation>
    <scope>NUCLEOTIDE SEQUENCE [LARGE SCALE GENOMIC DNA]</scope>
    <source>
        <strain evidence="7">C129</strain>
    </source>
</reference>
<name>E1ZZU3_CAMFO</name>
<evidence type="ECO:0000256" key="1">
    <source>
        <dbReference type="ARBA" id="ARBA00004141"/>
    </source>
</evidence>
<evidence type="ECO:0000256" key="2">
    <source>
        <dbReference type="ARBA" id="ARBA00022692"/>
    </source>
</evidence>
<feature type="transmembrane region" description="Helical" evidence="5">
    <location>
        <begin position="452"/>
        <end position="472"/>
    </location>
</feature>
<dbReference type="OMA" id="NPQCQIP"/>
<feature type="transmembrane region" description="Helical" evidence="5">
    <location>
        <begin position="195"/>
        <end position="217"/>
    </location>
</feature>
<dbReference type="InParanoid" id="E1ZZU3"/>
<dbReference type="Proteomes" id="UP000000311">
    <property type="component" value="Unassembled WGS sequence"/>
</dbReference>
<evidence type="ECO:0000256" key="4">
    <source>
        <dbReference type="ARBA" id="ARBA00023136"/>
    </source>
</evidence>
<evidence type="ECO:0000256" key="3">
    <source>
        <dbReference type="ARBA" id="ARBA00022989"/>
    </source>
</evidence>
<feature type="transmembrane region" description="Helical" evidence="5">
    <location>
        <begin position="418"/>
        <end position="440"/>
    </location>
</feature>
<dbReference type="PANTHER" id="PTHR23507">
    <property type="entry name" value="ZGC:174356"/>
    <property type="match status" value="1"/>
</dbReference>
<evidence type="ECO:0000313" key="6">
    <source>
        <dbReference type="EMBL" id="EFN73316.1"/>
    </source>
</evidence>
<dbReference type="SUPFAM" id="SSF103473">
    <property type="entry name" value="MFS general substrate transporter"/>
    <property type="match status" value="1"/>
</dbReference>
<feature type="transmembrane region" description="Helical" evidence="5">
    <location>
        <begin position="333"/>
        <end position="353"/>
    </location>
</feature>
<dbReference type="EMBL" id="GL435522">
    <property type="protein sequence ID" value="EFN73316.1"/>
    <property type="molecule type" value="Genomic_DNA"/>
</dbReference>
<dbReference type="InterPro" id="IPR036259">
    <property type="entry name" value="MFS_trans_sf"/>
</dbReference>
<feature type="transmembrane region" description="Helical" evidence="5">
    <location>
        <begin position="103"/>
        <end position="120"/>
    </location>
</feature>
<feature type="transmembrane region" description="Helical" evidence="5">
    <location>
        <begin position="31"/>
        <end position="50"/>
    </location>
</feature>
<feature type="transmembrane region" description="Helical" evidence="5">
    <location>
        <begin position="223"/>
        <end position="245"/>
    </location>
</feature>
<protein>
    <submittedName>
        <fullName evidence="6">Solute carrier family 46 member 3</fullName>
    </submittedName>
</protein>
<dbReference type="GO" id="GO:0022857">
    <property type="term" value="F:transmembrane transporter activity"/>
    <property type="evidence" value="ECO:0007669"/>
    <property type="project" value="InterPro"/>
</dbReference>
<dbReference type="InterPro" id="IPR011701">
    <property type="entry name" value="MFS"/>
</dbReference>
<feature type="transmembrane region" description="Helical" evidence="5">
    <location>
        <begin position="161"/>
        <end position="183"/>
    </location>
</feature>
<accession>E1ZZU3</accession>
<keyword evidence="3 5" id="KW-1133">Transmembrane helix</keyword>
<proteinExistence type="predicted"/>
<keyword evidence="7" id="KW-1185">Reference proteome</keyword>
<keyword evidence="4 5" id="KW-0472">Membrane</keyword>
<dbReference type="OrthoDB" id="419734at2759"/>
<dbReference type="FunCoup" id="E1ZZU3">
    <property type="interactions" value="107"/>
</dbReference>
<dbReference type="AlphaFoldDB" id="E1ZZU3"/>
<organism evidence="7">
    <name type="scientific">Camponotus floridanus</name>
    <name type="common">Florida carpenter ant</name>
    <dbReference type="NCBI Taxonomy" id="104421"/>
    <lineage>
        <taxon>Eukaryota</taxon>
        <taxon>Metazoa</taxon>
        <taxon>Ecdysozoa</taxon>
        <taxon>Arthropoda</taxon>
        <taxon>Hexapoda</taxon>
        <taxon>Insecta</taxon>
        <taxon>Pterygota</taxon>
        <taxon>Neoptera</taxon>
        <taxon>Endopterygota</taxon>
        <taxon>Hymenoptera</taxon>
        <taxon>Apocrita</taxon>
        <taxon>Aculeata</taxon>
        <taxon>Formicoidea</taxon>
        <taxon>Formicidae</taxon>
        <taxon>Formicinae</taxon>
        <taxon>Camponotus</taxon>
    </lineage>
</organism>
<dbReference type="KEGG" id="cfo:105258718"/>
<dbReference type="Gene3D" id="1.20.1250.20">
    <property type="entry name" value="MFS general substrate transporter like domains"/>
    <property type="match status" value="1"/>
</dbReference>
<gene>
    <name evidence="6" type="ORF">EAG_13087</name>
</gene>
<evidence type="ECO:0000313" key="7">
    <source>
        <dbReference type="Proteomes" id="UP000000311"/>
    </source>
</evidence>
<dbReference type="GO" id="GO:0016020">
    <property type="term" value="C:membrane"/>
    <property type="evidence" value="ECO:0007669"/>
    <property type="project" value="UniProtKB-SubCell"/>
</dbReference>
<dbReference type="Pfam" id="PF07690">
    <property type="entry name" value="MFS_1"/>
    <property type="match status" value="1"/>
</dbReference>
<evidence type="ECO:0000256" key="5">
    <source>
        <dbReference type="SAM" id="Phobius"/>
    </source>
</evidence>
<feature type="transmembrane region" description="Helical" evidence="5">
    <location>
        <begin position="127"/>
        <end position="149"/>
    </location>
</feature>
<keyword evidence="2 5" id="KW-0812">Transmembrane</keyword>
<comment type="subcellular location">
    <subcellularLocation>
        <location evidence="1">Membrane</location>
        <topology evidence="1">Multi-pass membrane protein</topology>
    </subcellularLocation>
</comment>
<sequence length="509" mass="57679">MAKVVIIPKADEAIPRVESRRNRIYKQFFEWIKHISVEPAMWFYMLAFMFTSVVEQDFFRHKACRVDHGYSEEICSKLNDNNNTAIKTEVQITVSEFHQWDDIAGHVMPIILAMFFGNWSDRRGRKLPLVLGLTGKFIYSFMIVINTVMDSWNLNMVVYTATLPMSLLGGDVAIFASCFAYISDISSVKQRTMRITILDVIYLSTIPSGVALGSYVFNHLDNLPYTIMFIINATLLALAIIYSLMRLKWQTLPRQQPLPTDTNLLVDFFDMNHVVTTTRTMVKSRLNHGKLHLWFLLLAMCLYTFQRDERAKIQLYTSLIFNWNVTDYSNFKTFQSTLFVLAMLIGVPIMSKWIGMRDTFIVAIGAISHAAGRIIFLLAKKPELFYVGAAVSALGPVVAPVLRSMTSKLVFTEELGKVFAVLSVCDNAVPLFSGTLYSQLYNATIKTSPNSFFWLTFATQSAVLLLILIIQFSSWSKHATEKEDYVNDEAVAPSLSNTSEVNSSSNITA</sequence>
<feature type="transmembrane region" description="Helical" evidence="5">
    <location>
        <begin position="289"/>
        <end position="306"/>
    </location>
</feature>